<feature type="domain" description="Hydantoinase A/oxoprolinase" evidence="1">
    <location>
        <begin position="72"/>
        <end position="359"/>
    </location>
</feature>
<dbReference type="Pfam" id="PF01968">
    <property type="entry name" value="Hydantoinase_A"/>
    <property type="match status" value="1"/>
</dbReference>
<evidence type="ECO:0000313" key="4">
    <source>
        <dbReference type="Proteomes" id="UP000321805"/>
    </source>
</evidence>
<dbReference type="OrthoDB" id="9768323at2"/>
<dbReference type="KEGG" id="bsol:FSW04_06430"/>
<protein>
    <submittedName>
        <fullName evidence="3">Hydantoinase/oxoprolinase family protein</fullName>
    </submittedName>
</protein>
<keyword evidence="4" id="KW-1185">Reference proteome</keyword>
<dbReference type="InterPro" id="IPR045079">
    <property type="entry name" value="Oxoprolinase-like"/>
</dbReference>
<dbReference type="EMBL" id="CP042430">
    <property type="protein sequence ID" value="QEC47261.1"/>
    <property type="molecule type" value="Genomic_DNA"/>
</dbReference>
<dbReference type="GO" id="GO:0005829">
    <property type="term" value="C:cytosol"/>
    <property type="evidence" value="ECO:0007669"/>
    <property type="project" value="TreeGrafter"/>
</dbReference>
<dbReference type="GO" id="GO:0006749">
    <property type="term" value="P:glutathione metabolic process"/>
    <property type="evidence" value="ECO:0007669"/>
    <property type="project" value="TreeGrafter"/>
</dbReference>
<dbReference type="Pfam" id="PF19278">
    <property type="entry name" value="Hydant_A_C"/>
    <property type="match status" value="1"/>
</dbReference>
<gene>
    <name evidence="3" type="ORF">FSW04_06430</name>
</gene>
<organism evidence="3 4">
    <name type="scientific">Baekduia soli</name>
    <dbReference type="NCBI Taxonomy" id="496014"/>
    <lineage>
        <taxon>Bacteria</taxon>
        <taxon>Bacillati</taxon>
        <taxon>Actinomycetota</taxon>
        <taxon>Thermoleophilia</taxon>
        <taxon>Solirubrobacterales</taxon>
        <taxon>Baekduiaceae</taxon>
        <taxon>Baekduia</taxon>
    </lineage>
</organism>
<feature type="domain" description="Acetophenone carboxylase-like C-terminal" evidence="2">
    <location>
        <begin position="376"/>
        <end position="545"/>
    </location>
</feature>
<dbReference type="PANTHER" id="PTHR11365:SF23">
    <property type="entry name" value="HYPOTHETICAL 5-OXOPROLINASE (EUROFUNG)-RELATED"/>
    <property type="match status" value="1"/>
</dbReference>
<dbReference type="Proteomes" id="UP000321805">
    <property type="component" value="Chromosome"/>
</dbReference>
<proteinExistence type="predicted"/>
<dbReference type="InterPro" id="IPR002821">
    <property type="entry name" value="Hydantoinase_A"/>
</dbReference>
<dbReference type="PANTHER" id="PTHR11365">
    <property type="entry name" value="5-OXOPROLINASE RELATED"/>
    <property type="match status" value="1"/>
</dbReference>
<name>A0A5B8U2V2_9ACTN</name>
<reference evidence="3 4" key="1">
    <citation type="journal article" date="2018" name="J. Microbiol.">
        <title>Baekduia soli gen. nov., sp. nov., a novel bacterium isolated from the soil of Baekdu Mountain and proposal of a novel family name, Baekduiaceae fam. nov.</title>
        <authorList>
            <person name="An D.S."/>
            <person name="Siddiqi M.Z."/>
            <person name="Kim K.H."/>
            <person name="Yu H.S."/>
            <person name="Im W.T."/>
        </authorList>
    </citation>
    <scope>NUCLEOTIDE SEQUENCE [LARGE SCALE GENOMIC DNA]</scope>
    <source>
        <strain evidence="3 4">BR7-21</strain>
    </source>
</reference>
<dbReference type="AlphaFoldDB" id="A0A5B8U2V2"/>
<dbReference type="GO" id="GO:0017168">
    <property type="term" value="F:5-oxoprolinase (ATP-hydrolyzing) activity"/>
    <property type="evidence" value="ECO:0007669"/>
    <property type="project" value="TreeGrafter"/>
</dbReference>
<evidence type="ECO:0000259" key="2">
    <source>
        <dbReference type="Pfam" id="PF19278"/>
    </source>
</evidence>
<evidence type="ECO:0000259" key="1">
    <source>
        <dbReference type="Pfam" id="PF01968"/>
    </source>
</evidence>
<accession>A0A5B8U2V2</accession>
<dbReference type="InterPro" id="IPR049517">
    <property type="entry name" value="ACX-like_C"/>
</dbReference>
<evidence type="ECO:0000313" key="3">
    <source>
        <dbReference type="EMBL" id="QEC47261.1"/>
    </source>
</evidence>
<sequence length="562" mass="58105">MLAPLDEEAARAAIRALVAGDDGVEAIAIALLWAFRHPVHEQRLAELVAEEAPGVFVTLSSEAAPRQGEYERTVATVINAYVGPASSAYLDELADAMGERGLPRAPMIMQGNGGVMPVDVARRLPVTTIGSGPAGGLAGAAAIATASGHPNVIATDMGGTSFEVGLIVDGRPLLTGQEILDQYTFHMPRLDVRSIACGGGSIAAVDPHGGGLRVGPESAGSDPGPACYGRGAQPTVTDADIVLGLLDPDAFLGGRMTLDRGAAERAVAGLAEQLGLSVDEAAAGILRVNAFQAGTLIRQRTIEQGLDPRDFVVYAFGGAGPLHAFAFAEELGVGEVVVPLGNGASTLSAYGIAASDLVRTFEQECRIRTPLDPDALSAVLGDVSARARAALQDSGHDPDTAEYHGTALMRYAEQFVQELPIELPERIDAAACAEVMARFDEEYGRLFGAGARAVFQAAEVFTVRLTTRIPLGFTPSPAAGPAAPEAAPASRTRDVYWPAEGRRVATAIVAGAALPAGEAIHGPAVIELPHTAVAVARGQRVTRDALGSFVLTIADHDPGAHR</sequence>